<sequence>MDIWWLIIMEIYDSEDIKVYMLTKRILFSVMLIVSPSVVASEKAHELYDSIYGGKPAPDVINTLHKMAESGDIDAQSLLGWEYYQPRYDTKPDVQEAIKWFELAAKQGDREAPLALGGIYYDGEQVRVDYAKAYALFNQAAQHGVNLAWSRLGIMYANGQYVEVDCKKAKEYLDKGVHIYGGPEDFLATCRKDMIDRKTVDDTLPVITVTRSGMRDNFLDKGFSCMDSLFATTNKLRRSGNLRVTFSIRRPSGKEIQTKRLASRLSVLNRLNISFTDYLFGSFTSNSSLILYKPEFERKSCATVRTTIVAATATINGKDVELLKAGAIEQKW</sequence>
<dbReference type="InterPro" id="IPR011990">
    <property type="entry name" value="TPR-like_helical_dom_sf"/>
</dbReference>
<dbReference type="Pfam" id="PF08238">
    <property type="entry name" value="Sel1"/>
    <property type="match status" value="3"/>
</dbReference>
<dbReference type="SMART" id="SM00671">
    <property type="entry name" value="SEL1"/>
    <property type="match status" value="3"/>
</dbReference>
<dbReference type="Proteomes" id="UP000255460">
    <property type="component" value="Unassembled WGS sequence"/>
</dbReference>
<dbReference type="Gene3D" id="1.25.40.10">
    <property type="entry name" value="Tetratricopeptide repeat domain"/>
    <property type="match status" value="1"/>
</dbReference>
<dbReference type="PANTHER" id="PTHR11102:SF160">
    <property type="entry name" value="ERAD-ASSOCIATED E3 UBIQUITIN-PROTEIN LIGASE COMPONENT HRD3"/>
    <property type="match status" value="1"/>
</dbReference>
<reference evidence="1 2" key="1">
    <citation type="submission" date="2018-06" db="EMBL/GenBank/DDBJ databases">
        <authorList>
            <consortium name="Pathogen Informatics"/>
            <person name="Doyle S."/>
        </authorList>
    </citation>
    <scope>NUCLEOTIDE SEQUENCE [LARGE SCALE GENOMIC DNA]</scope>
    <source>
        <strain evidence="1 2">NCTC10418</strain>
    </source>
</reference>
<evidence type="ECO:0000313" key="2">
    <source>
        <dbReference type="Proteomes" id="UP000255460"/>
    </source>
</evidence>
<dbReference type="InterPro" id="IPR050767">
    <property type="entry name" value="Sel1_AlgK"/>
</dbReference>
<protein>
    <submittedName>
        <fullName evidence="1">Zinc-dependent hydrolase</fullName>
    </submittedName>
</protein>
<dbReference type="InterPro" id="IPR006597">
    <property type="entry name" value="Sel1-like"/>
</dbReference>
<accession>A0A376KZ95</accession>
<dbReference type="AlphaFoldDB" id="A0A376KZ95"/>
<evidence type="ECO:0000313" key="1">
    <source>
        <dbReference type="EMBL" id="STE87929.1"/>
    </source>
</evidence>
<proteinExistence type="predicted"/>
<keyword evidence="1" id="KW-0378">Hydrolase</keyword>
<gene>
    <name evidence="1" type="ORF">NCTC10418_05620</name>
</gene>
<dbReference type="PANTHER" id="PTHR11102">
    <property type="entry name" value="SEL-1-LIKE PROTEIN"/>
    <property type="match status" value="1"/>
</dbReference>
<dbReference type="EMBL" id="UFZQ01000001">
    <property type="protein sequence ID" value="STE87929.1"/>
    <property type="molecule type" value="Genomic_DNA"/>
</dbReference>
<organism evidence="1 2">
    <name type="scientific">Escherichia coli</name>
    <dbReference type="NCBI Taxonomy" id="562"/>
    <lineage>
        <taxon>Bacteria</taxon>
        <taxon>Pseudomonadati</taxon>
        <taxon>Pseudomonadota</taxon>
        <taxon>Gammaproteobacteria</taxon>
        <taxon>Enterobacterales</taxon>
        <taxon>Enterobacteriaceae</taxon>
        <taxon>Escherichia</taxon>
    </lineage>
</organism>
<dbReference type="SUPFAM" id="SSF81901">
    <property type="entry name" value="HCP-like"/>
    <property type="match status" value="1"/>
</dbReference>
<name>A0A376KZ95_ECOLX</name>
<dbReference type="GO" id="GO:0016787">
    <property type="term" value="F:hydrolase activity"/>
    <property type="evidence" value="ECO:0007669"/>
    <property type="project" value="UniProtKB-KW"/>
</dbReference>